<dbReference type="Proteomes" id="UP000176329">
    <property type="component" value="Unassembled WGS sequence"/>
</dbReference>
<gene>
    <name evidence="2" type="ORF">A2848_00715</name>
</gene>
<reference evidence="2 3" key="1">
    <citation type="journal article" date="2016" name="Nat. Commun.">
        <title>Thousands of microbial genomes shed light on interconnected biogeochemical processes in an aquifer system.</title>
        <authorList>
            <person name="Anantharaman K."/>
            <person name="Brown C.T."/>
            <person name="Hug L.A."/>
            <person name="Sharon I."/>
            <person name="Castelle C.J."/>
            <person name="Probst A.J."/>
            <person name="Thomas B.C."/>
            <person name="Singh A."/>
            <person name="Wilkins M.J."/>
            <person name="Karaoz U."/>
            <person name="Brodie E.L."/>
            <person name="Williams K.H."/>
            <person name="Hubbard S.S."/>
            <person name="Banfield J.F."/>
        </authorList>
    </citation>
    <scope>NUCLEOTIDE SEQUENCE [LARGE SCALE GENOMIC DNA]</scope>
</reference>
<evidence type="ECO:0008006" key="4">
    <source>
        <dbReference type="Google" id="ProtNLM"/>
    </source>
</evidence>
<organism evidence="2 3">
    <name type="scientific">Candidatus Magasanikbacteria bacterium RIFCSPHIGHO2_01_FULL_50_8</name>
    <dbReference type="NCBI Taxonomy" id="1798674"/>
    <lineage>
        <taxon>Bacteria</taxon>
        <taxon>Candidatus Magasanikiibacteriota</taxon>
    </lineage>
</organism>
<accession>A0A1F6LNC1</accession>
<keyword evidence="1" id="KW-0732">Signal</keyword>
<sequence length="463" mass="50973">MCRTILLQILLVVVAVPALSSAAEFNPSLILTDTDLTAHQTMTVSEVRDFLKTQGSGLATAQFSDVDGATRTAAEIIIAASEEDKINPRYLLAVLQKEQSLITAKAPTQKQLDWATGYGVCDSCGLDDPAIQKFRGFATQVRRASGIMRYYYDNAASQQWIKRTGQSYVIDNTAITPLSSATAYLYTYTPHIAGNKNLWRLWHQWFTKMYPDGSLLQAVDDEVIYLIHNGTRRPFTTKAAFVSRYTPDAVLKVTPADLASYSVGGGISLPNYSLVRVPSGMTYVLIDDVKHPIASQAVFKSIGYNPEEIDDVSDADIAQYLNGTFITTASLYPLGAIIQDKKTRQLYYAKNGIRYVIPSEEVVRVNFGQKKISMVDSKQLAKLEFDARKVVTFRDGTLLSVKGSPYTHVVSNGMLRLIPNDGVFQALGYQKKNIVFTTEQALITIPTGEPLSDVASSTRVAGK</sequence>
<feature type="chain" id="PRO_5009525445" description="Copper amine oxidase-like N-terminal domain-containing protein" evidence="1">
    <location>
        <begin position="23"/>
        <end position="463"/>
    </location>
</feature>
<dbReference type="EMBL" id="MFPV01000050">
    <property type="protein sequence ID" value="OGH60871.1"/>
    <property type="molecule type" value="Genomic_DNA"/>
</dbReference>
<evidence type="ECO:0000313" key="2">
    <source>
        <dbReference type="EMBL" id="OGH60871.1"/>
    </source>
</evidence>
<feature type="signal peptide" evidence="1">
    <location>
        <begin position="1"/>
        <end position="22"/>
    </location>
</feature>
<evidence type="ECO:0000313" key="3">
    <source>
        <dbReference type="Proteomes" id="UP000176329"/>
    </source>
</evidence>
<protein>
    <recommendedName>
        <fullName evidence="4">Copper amine oxidase-like N-terminal domain-containing protein</fullName>
    </recommendedName>
</protein>
<evidence type="ECO:0000256" key="1">
    <source>
        <dbReference type="SAM" id="SignalP"/>
    </source>
</evidence>
<name>A0A1F6LNC1_9BACT</name>
<proteinExistence type="predicted"/>
<dbReference type="AlphaFoldDB" id="A0A1F6LNC1"/>
<comment type="caution">
    <text evidence="2">The sequence shown here is derived from an EMBL/GenBank/DDBJ whole genome shotgun (WGS) entry which is preliminary data.</text>
</comment>